<dbReference type="Gene3D" id="3.20.20.450">
    <property type="entry name" value="EAL domain"/>
    <property type="match status" value="1"/>
</dbReference>
<dbReference type="EMBL" id="SLUL01000007">
    <property type="protein sequence ID" value="TCL49197.1"/>
    <property type="molecule type" value="Genomic_DNA"/>
</dbReference>
<organism evidence="3 4">
    <name type="scientific">Thermolongibacillus altinsuensis</name>
    <dbReference type="NCBI Taxonomy" id="575256"/>
    <lineage>
        <taxon>Bacteria</taxon>
        <taxon>Bacillati</taxon>
        <taxon>Bacillota</taxon>
        <taxon>Bacilli</taxon>
        <taxon>Bacillales</taxon>
        <taxon>Anoxybacillaceae</taxon>
        <taxon>Thermolongibacillus</taxon>
    </lineage>
</organism>
<feature type="domain" description="GGDEF" evidence="2">
    <location>
        <begin position="150"/>
        <end position="281"/>
    </location>
</feature>
<dbReference type="InterPro" id="IPR035965">
    <property type="entry name" value="PAS-like_dom_sf"/>
</dbReference>
<dbReference type="InterPro" id="IPR043128">
    <property type="entry name" value="Rev_trsase/Diguanyl_cyclase"/>
</dbReference>
<dbReference type="InterPro" id="IPR001633">
    <property type="entry name" value="EAL_dom"/>
</dbReference>
<dbReference type="InterPro" id="IPR035919">
    <property type="entry name" value="EAL_sf"/>
</dbReference>
<reference evidence="3 4" key="1">
    <citation type="submission" date="2019-03" db="EMBL/GenBank/DDBJ databases">
        <title>Genomic Encyclopedia of Type Strains, Phase IV (KMG-IV): sequencing the most valuable type-strain genomes for metagenomic binning, comparative biology and taxonomic classification.</title>
        <authorList>
            <person name="Goeker M."/>
        </authorList>
    </citation>
    <scope>NUCLEOTIDE SEQUENCE [LARGE SCALE GENOMIC DNA]</scope>
    <source>
        <strain evidence="3 4">DSM 24979</strain>
    </source>
</reference>
<keyword evidence="4" id="KW-1185">Reference proteome</keyword>
<protein>
    <submittedName>
        <fullName evidence="3">Diguanylate cyclase (GGDEF)-like protein</fullName>
    </submittedName>
</protein>
<dbReference type="RefSeq" id="WP_132948419.1">
    <property type="nucleotide sequence ID" value="NZ_BSVG01000003.1"/>
</dbReference>
<sequence>MIDKKNSLLVHDATAQEVEAIGQLFERSTILIITNEQGKITFVNEVFAKSFGLDVDAARGQELTAYISNAHEALQATRSGNVWRGALQIDDAAVYVNVIPFDEQALWIGYYIEQWQMERHHTSPFYDQRTGLFSYSQLLHAMSTLVKKNRPFVLLSINLDRFKFINDLLGYEYGDVLLKQVANRLKNVFDSHILAHYQQDQFFLIVETDEEKKAETIAKQILQLFMKPFQLEHHELTVSPSIGISFFPKHSDNVTTLMTLADLALETVKESGGNGYCFYTNEIKKMNEEKLYIQNSIRKALENNEFTLYYQPIIDISSGNVDAVEALIRWNHPKLGPISPATFIPIAEETNLIQLIGDWVLREVCRQSKEWKKKNMPHIQIAVNISIKQFLQADLVQSISNVLQTYNLDPFCLKLEITESMAMHHMDYVRAQLQSLKELGIQLAIDDFGTGYSSLSYLKKLPVDMIKIDRTFIQDMVKHSYDLSIVRAVIQVAHSLNMKVVAEGVETSEQLKILCSERCDKAQGYYFSKPLLAKELEQLLQNKMKLEGRSQ</sequence>
<dbReference type="OrthoDB" id="9759607at2"/>
<comment type="caution">
    <text evidence="3">The sequence shown here is derived from an EMBL/GenBank/DDBJ whole genome shotgun (WGS) entry which is preliminary data.</text>
</comment>
<dbReference type="PROSITE" id="PS50887">
    <property type="entry name" value="GGDEF"/>
    <property type="match status" value="1"/>
</dbReference>
<dbReference type="FunFam" id="3.20.20.450:FF:000001">
    <property type="entry name" value="Cyclic di-GMP phosphodiesterase yahA"/>
    <property type="match status" value="1"/>
</dbReference>
<name>A0A4R1QLN9_9BACL</name>
<dbReference type="InterPro" id="IPR000160">
    <property type="entry name" value="GGDEF_dom"/>
</dbReference>
<gene>
    <name evidence="3" type="ORF">EDD69_10717</name>
</gene>
<dbReference type="PANTHER" id="PTHR33121">
    <property type="entry name" value="CYCLIC DI-GMP PHOSPHODIESTERASE PDEF"/>
    <property type="match status" value="1"/>
</dbReference>
<proteinExistence type="predicted"/>
<dbReference type="SUPFAM" id="SSF141868">
    <property type="entry name" value="EAL domain-like"/>
    <property type="match status" value="1"/>
</dbReference>
<dbReference type="CDD" id="cd01949">
    <property type="entry name" value="GGDEF"/>
    <property type="match status" value="1"/>
</dbReference>
<dbReference type="SUPFAM" id="SSF55785">
    <property type="entry name" value="PYP-like sensor domain (PAS domain)"/>
    <property type="match status" value="1"/>
</dbReference>
<dbReference type="InterPro" id="IPR050706">
    <property type="entry name" value="Cyclic-di-GMP_PDE-like"/>
</dbReference>
<dbReference type="NCBIfam" id="TIGR00254">
    <property type="entry name" value="GGDEF"/>
    <property type="match status" value="1"/>
</dbReference>
<dbReference type="Pfam" id="PF00990">
    <property type="entry name" value="GGDEF"/>
    <property type="match status" value="1"/>
</dbReference>
<dbReference type="GO" id="GO:0071111">
    <property type="term" value="F:cyclic-guanylate-specific phosphodiesterase activity"/>
    <property type="evidence" value="ECO:0007669"/>
    <property type="project" value="InterPro"/>
</dbReference>
<dbReference type="InterPro" id="IPR029787">
    <property type="entry name" value="Nucleotide_cyclase"/>
</dbReference>
<dbReference type="Gene3D" id="3.30.450.20">
    <property type="entry name" value="PAS domain"/>
    <property type="match status" value="1"/>
</dbReference>
<dbReference type="SUPFAM" id="SSF55073">
    <property type="entry name" value="Nucleotide cyclase"/>
    <property type="match status" value="1"/>
</dbReference>
<evidence type="ECO:0000259" key="1">
    <source>
        <dbReference type="PROSITE" id="PS50883"/>
    </source>
</evidence>
<dbReference type="PANTHER" id="PTHR33121:SF70">
    <property type="entry name" value="SIGNALING PROTEIN YKOW"/>
    <property type="match status" value="1"/>
</dbReference>
<dbReference type="SMART" id="SM00052">
    <property type="entry name" value="EAL"/>
    <property type="match status" value="1"/>
</dbReference>
<dbReference type="Proteomes" id="UP000295658">
    <property type="component" value="Unassembled WGS sequence"/>
</dbReference>
<dbReference type="PROSITE" id="PS50883">
    <property type="entry name" value="EAL"/>
    <property type="match status" value="1"/>
</dbReference>
<dbReference type="Gene3D" id="3.30.70.270">
    <property type="match status" value="1"/>
</dbReference>
<dbReference type="Pfam" id="PF00563">
    <property type="entry name" value="EAL"/>
    <property type="match status" value="1"/>
</dbReference>
<evidence type="ECO:0000313" key="4">
    <source>
        <dbReference type="Proteomes" id="UP000295658"/>
    </source>
</evidence>
<evidence type="ECO:0000259" key="2">
    <source>
        <dbReference type="PROSITE" id="PS50887"/>
    </source>
</evidence>
<evidence type="ECO:0000313" key="3">
    <source>
        <dbReference type="EMBL" id="TCL49197.1"/>
    </source>
</evidence>
<dbReference type="SMART" id="SM00267">
    <property type="entry name" value="GGDEF"/>
    <property type="match status" value="1"/>
</dbReference>
<dbReference type="AlphaFoldDB" id="A0A4R1QLN9"/>
<dbReference type="CDD" id="cd01948">
    <property type="entry name" value="EAL"/>
    <property type="match status" value="1"/>
</dbReference>
<feature type="domain" description="EAL" evidence="1">
    <location>
        <begin position="290"/>
        <end position="544"/>
    </location>
</feature>
<accession>A0A4R1QLN9</accession>